<organism evidence="2 3">
    <name type="scientific">Pisum sativum</name>
    <name type="common">Garden pea</name>
    <name type="synonym">Lathyrus oleraceus</name>
    <dbReference type="NCBI Taxonomy" id="3888"/>
    <lineage>
        <taxon>Eukaryota</taxon>
        <taxon>Viridiplantae</taxon>
        <taxon>Streptophyta</taxon>
        <taxon>Embryophyta</taxon>
        <taxon>Tracheophyta</taxon>
        <taxon>Spermatophyta</taxon>
        <taxon>Magnoliopsida</taxon>
        <taxon>eudicotyledons</taxon>
        <taxon>Gunneridae</taxon>
        <taxon>Pentapetalae</taxon>
        <taxon>rosids</taxon>
        <taxon>fabids</taxon>
        <taxon>Fabales</taxon>
        <taxon>Fabaceae</taxon>
        <taxon>Papilionoideae</taxon>
        <taxon>50 kb inversion clade</taxon>
        <taxon>NPAAA clade</taxon>
        <taxon>Hologalegina</taxon>
        <taxon>IRL clade</taxon>
        <taxon>Fabeae</taxon>
        <taxon>Lathyrus</taxon>
    </lineage>
</organism>
<reference evidence="2 3" key="1">
    <citation type="journal article" date="2022" name="Nat. Genet.">
        <title>Improved pea reference genome and pan-genome highlight genomic features and evolutionary characteristics.</title>
        <authorList>
            <person name="Yang T."/>
            <person name="Liu R."/>
            <person name="Luo Y."/>
            <person name="Hu S."/>
            <person name="Wang D."/>
            <person name="Wang C."/>
            <person name="Pandey M.K."/>
            <person name="Ge S."/>
            <person name="Xu Q."/>
            <person name="Li N."/>
            <person name="Li G."/>
            <person name="Huang Y."/>
            <person name="Saxena R.K."/>
            <person name="Ji Y."/>
            <person name="Li M."/>
            <person name="Yan X."/>
            <person name="He Y."/>
            <person name="Liu Y."/>
            <person name="Wang X."/>
            <person name="Xiang C."/>
            <person name="Varshney R.K."/>
            <person name="Ding H."/>
            <person name="Gao S."/>
            <person name="Zong X."/>
        </authorList>
    </citation>
    <scope>NUCLEOTIDE SEQUENCE [LARGE SCALE GENOMIC DNA]</scope>
    <source>
        <strain evidence="2 3">cv. Zhongwan 6</strain>
    </source>
</reference>
<protein>
    <submittedName>
        <fullName evidence="2">Uncharacterized protein</fullName>
    </submittedName>
</protein>
<gene>
    <name evidence="2" type="ORF">KIW84_046135</name>
</gene>
<dbReference type="EMBL" id="JAMSHJ010000004">
    <property type="protein sequence ID" value="KAI5423008.1"/>
    <property type="molecule type" value="Genomic_DNA"/>
</dbReference>
<feature type="region of interest" description="Disordered" evidence="1">
    <location>
        <begin position="164"/>
        <end position="210"/>
    </location>
</feature>
<evidence type="ECO:0000313" key="2">
    <source>
        <dbReference type="EMBL" id="KAI5423008.1"/>
    </source>
</evidence>
<accession>A0A9D5AV38</accession>
<sequence>MQELFLYSLSIRAARTPSSSPFSLGRILRFFYQFKGLDEILNINVINAEEDHMPNTPLLAYLIKDLFKLGQNRRTKPHHQLGQKFQLIRNFLDMDHETIEVSTSETAGDIEASTSETASDHQSPNIENSTSGDACEMMAVDFEAYEIPVVNFKETNTQLEENEVGLNDNVEDIGDENVWGGDSSKKMRRRGIATPPPPLTSDRRKMSYNN</sequence>
<keyword evidence="3" id="KW-1185">Reference proteome</keyword>
<dbReference type="Gramene" id="Psat04G0613500-T1">
    <property type="protein sequence ID" value="KAI5423008.1"/>
    <property type="gene ID" value="KIW84_046135"/>
</dbReference>
<dbReference type="AlphaFoldDB" id="A0A9D5AV38"/>
<evidence type="ECO:0000313" key="3">
    <source>
        <dbReference type="Proteomes" id="UP001058974"/>
    </source>
</evidence>
<evidence type="ECO:0000256" key="1">
    <source>
        <dbReference type="SAM" id="MobiDB-lite"/>
    </source>
</evidence>
<comment type="caution">
    <text evidence="2">The sequence shown here is derived from an EMBL/GenBank/DDBJ whole genome shotgun (WGS) entry which is preliminary data.</text>
</comment>
<name>A0A9D5AV38_PEA</name>
<feature type="region of interest" description="Disordered" evidence="1">
    <location>
        <begin position="102"/>
        <end position="132"/>
    </location>
</feature>
<proteinExistence type="predicted"/>
<feature type="compositionally biased region" description="Basic and acidic residues" evidence="1">
    <location>
        <begin position="201"/>
        <end position="210"/>
    </location>
</feature>
<dbReference type="Proteomes" id="UP001058974">
    <property type="component" value="Chromosome 4"/>
</dbReference>